<evidence type="ECO:0000313" key="2">
    <source>
        <dbReference type="Proteomes" id="UP000009144"/>
    </source>
</evidence>
<reference evidence="1 2" key="2">
    <citation type="journal article" date="2013" name="Int. J. Syst. Evol. Microbiol.">
        <title>Methylophaga nitratireducenticrescens sp. nov. and Methylophaga frappieri sp. nov., isolated from the biofilm of the methanol-fed denitrification system treating the seawater at the Montreal Biodome.</title>
        <authorList>
            <person name="Villeneuve C."/>
            <person name="Martineau C."/>
            <person name="Mauffrey F."/>
            <person name="Villemur R."/>
        </authorList>
    </citation>
    <scope>NUCLEOTIDE SEQUENCE [LARGE SCALE GENOMIC DNA]</scope>
    <source>
        <strain evidence="1 2">JAM1</strain>
    </source>
</reference>
<dbReference type="EMBL" id="CP003390">
    <property type="protein sequence ID" value="AFI85029.1"/>
    <property type="molecule type" value="Genomic_DNA"/>
</dbReference>
<dbReference type="AlphaFoldDB" id="I1XKW0"/>
<gene>
    <name evidence="1" type="ordered locus">Q7A_2219</name>
</gene>
<dbReference type="PATRIC" id="fig|754476.3.peg.2192"/>
<protein>
    <submittedName>
        <fullName evidence="1">Uncharacterized protein</fullName>
    </submittedName>
</protein>
<keyword evidence="2" id="KW-1185">Reference proteome</keyword>
<organism evidence="1 2">
    <name type="scientific">Methylophaga nitratireducenticrescens</name>
    <dbReference type="NCBI Taxonomy" id="754476"/>
    <lineage>
        <taxon>Bacteria</taxon>
        <taxon>Pseudomonadati</taxon>
        <taxon>Pseudomonadota</taxon>
        <taxon>Gammaproteobacteria</taxon>
        <taxon>Thiotrichales</taxon>
        <taxon>Piscirickettsiaceae</taxon>
        <taxon>Methylophaga</taxon>
    </lineage>
</organism>
<proteinExistence type="predicted"/>
<dbReference type="KEGG" id="mej:Q7A_2219"/>
<sequence>MRFFSSPFLFHRILYFLYFASLLTDNQPTFLNRVSNMTVHFFSSTIPPLPILSKQSAIPLVWLCLLCLFMSISSVEANDENTQAFTAEFAVLDKNNLPQYVSRMSQRYYAQVDLLNNYFQLFQQKKDPRGFNVWHLRGFLPNFSLLDAENQHVAESNEKFLAERPEKELTLIFTELKEVSVNLMVSFRENDPEAYKAASTQVKSHIKQLTEILKTHHLDDEIRESSLN</sequence>
<dbReference type="Proteomes" id="UP000009144">
    <property type="component" value="Chromosome"/>
</dbReference>
<accession>I1XKW0</accession>
<dbReference type="HOGENOM" id="CLU_1213689_0_0_6"/>
<reference evidence="1 2" key="1">
    <citation type="journal article" date="2012" name="J. Bacteriol.">
        <title>Complete genome sequences of Methylophaga sp. strain JAM1 and Methylophaga sp. strain JAM7.</title>
        <authorList>
            <person name="Villeneuve C."/>
            <person name="Martineau C."/>
            <person name="Mauffrey F."/>
            <person name="Villemur R."/>
        </authorList>
    </citation>
    <scope>NUCLEOTIDE SEQUENCE [LARGE SCALE GENOMIC DNA]</scope>
    <source>
        <strain evidence="1 2">JAM1</strain>
    </source>
</reference>
<evidence type="ECO:0000313" key="1">
    <source>
        <dbReference type="EMBL" id="AFI85029.1"/>
    </source>
</evidence>
<name>I1XKW0_METNJ</name>